<dbReference type="OrthoDB" id="9778719at2"/>
<reference evidence="1 2" key="1">
    <citation type="submission" date="2010-07" db="EMBL/GenBank/DDBJ databases">
        <title>The draft genome of Paenibacillus curdlanolyticus YK9.</title>
        <authorList>
            <consortium name="US DOE Joint Genome Institute (JGI-PGF)"/>
            <person name="Lucas S."/>
            <person name="Copeland A."/>
            <person name="Lapidus A."/>
            <person name="Cheng J.-F."/>
            <person name="Bruce D."/>
            <person name="Goodwin L."/>
            <person name="Pitluck S."/>
            <person name="Land M.L."/>
            <person name="Hauser L."/>
            <person name="Chang Y.-J."/>
            <person name="Jeffries C."/>
            <person name="Anderson I.J."/>
            <person name="Johnson E."/>
            <person name="Loganathan U."/>
            <person name="Mulhopadhyay B."/>
            <person name="Kyrpides N."/>
            <person name="Woyke T.J."/>
        </authorList>
    </citation>
    <scope>NUCLEOTIDE SEQUENCE [LARGE SCALE GENOMIC DNA]</scope>
    <source>
        <strain evidence="1 2">YK9</strain>
    </source>
</reference>
<accession>E0IC53</accession>
<dbReference type="RefSeq" id="WP_006039230.1">
    <property type="nucleotide sequence ID" value="NZ_AEDD01000009.1"/>
</dbReference>
<dbReference type="AlphaFoldDB" id="E0IC53"/>
<gene>
    <name evidence="1" type="ORF">PaecuDRAFT_3242</name>
</gene>
<dbReference type="GO" id="GO:0071793">
    <property type="term" value="P:bacillithiol biosynthetic process"/>
    <property type="evidence" value="ECO:0007669"/>
    <property type="project" value="InterPro"/>
</dbReference>
<dbReference type="GO" id="GO:0019213">
    <property type="term" value="F:deacetylase activity"/>
    <property type="evidence" value="ECO:0007669"/>
    <property type="project" value="InterPro"/>
</dbReference>
<dbReference type="PANTHER" id="PTHR12993:SF30">
    <property type="entry name" value="N-ACETYL-ALPHA-D-GLUCOSAMINYL L-MALATE DEACETYLASE 1"/>
    <property type="match status" value="1"/>
</dbReference>
<dbReference type="Proteomes" id="UP000005387">
    <property type="component" value="Unassembled WGS sequence"/>
</dbReference>
<keyword evidence="2" id="KW-1185">Reference proteome</keyword>
<dbReference type="NCBIfam" id="TIGR04001">
    <property type="entry name" value="thiol_BshB1"/>
    <property type="match status" value="1"/>
</dbReference>
<dbReference type="SUPFAM" id="SSF102588">
    <property type="entry name" value="LmbE-like"/>
    <property type="match status" value="1"/>
</dbReference>
<name>E0IC53_9BACL</name>
<dbReference type="InterPro" id="IPR024078">
    <property type="entry name" value="LmbE-like_dom_sf"/>
</dbReference>
<sequence length="238" mass="26681">MTKEQSFHAEKLDILIFGAHPDDAEIGMGGTIAKHVRAGQRVGLCDLTEAEMSSNGTVELRRQEAADASAVLGLSARTNLALPDRGLGAEGHVEAITAEIRRFRPRIVFAPYWNDRHPDHNRCSALVEEAVFNAKLRRYMPELPAVQVEQLLFYYINDVEDVRLAVDVTDVYEHKLASLRAYRSQFEAVSQGEDRVVTPLTGRYVDNVEARDRLLGTARGWTYGEGFTTKKPYSVDLF</sequence>
<dbReference type="STRING" id="717606.PaecuDRAFT_3242"/>
<dbReference type="InterPro" id="IPR023842">
    <property type="entry name" value="Bacillithiol_biosynth_BshB1"/>
</dbReference>
<organism evidence="1 2">
    <name type="scientific">Paenibacillus curdlanolyticus YK9</name>
    <dbReference type="NCBI Taxonomy" id="717606"/>
    <lineage>
        <taxon>Bacteria</taxon>
        <taxon>Bacillati</taxon>
        <taxon>Bacillota</taxon>
        <taxon>Bacilli</taxon>
        <taxon>Bacillales</taxon>
        <taxon>Paenibacillaceae</taxon>
        <taxon>Paenibacillus</taxon>
    </lineage>
</organism>
<evidence type="ECO:0000313" key="1">
    <source>
        <dbReference type="EMBL" id="EFM09739.1"/>
    </source>
</evidence>
<dbReference type="EMBL" id="AEDD01000009">
    <property type="protein sequence ID" value="EFM09739.1"/>
    <property type="molecule type" value="Genomic_DNA"/>
</dbReference>
<dbReference type="InterPro" id="IPR003737">
    <property type="entry name" value="GlcNAc_PI_deacetylase-related"/>
</dbReference>
<dbReference type="GO" id="GO:0016811">
    <property type="term" value="F:hydrolase activity, acting on carbon-nitrogen (but not peptide) bonds, in linear amides"/>
    <property type="evidence" value="ECO:0007669"/>
    <property type="project" value="TreeGrafter"/>
</dbReference>
<dbReference type="PANTHER" id="PTHR12993">
    <property type="entry name" value="N-ACETYLGLUCOSAMINYL-PHOSPHATIDYLINOSITOL DE-N-ACETYLASE-RELATED"/>
    <property type="match status" value="1"/>
</dbReference>
<dbReference type="eggNOG" id="COG2120">
    <property type="taxonomic scope" value="Bacteria"/>
</dbReference>
<proteinExistence type="predicted"/>
<dbReference type="Pfam" id="PF02585">
    <property type="entry name" value="PIG-L"/>
    <property type="match status" value="1"/>
</dbReference>
<protein>
    <submittedName>
        <fullName evidence="1">LmbE family protein</fullName>
    </submittedName>
</protein>
<evidence type="ECO:0000313" key="2">
    <source>
        <dbReference type="Proteomes" id="UP000005387"/>
    </source>
</evidence>
<dbReference type="Gene3D" id="3.40.50.10320">
    <property type="entry name" value="LmbE-like"/>
    <property type="match status" value="1"/>
</dbReference>